<keyword evidence="5 9" id="KW-0256">Endoplasmic reticulum</keyword>
<evidence type="ECO:0000313" key="10">
    <source>
        <dbReference type="EMBL" id="RNA34189.1"/>
    </source>
</evidence>
<name>A0A3M7SEN5_BRAPC</name>
<keyword evidence="11" id="KW-1185">Reference proteome</keyword>
<evidence type="ECO:0000313" key="11">
    <source>
        <dbReference type="Proteomes" id="UP000276133"/>
    </source>
</evidence>
<dbReference type="AlphaFoldDB" id="A0A3M7SEN5"/>
<dbReference type="PANTHER" id="PTHR13085:SF0">
    <property type="entry name" value="SIGNAL PEPTIDASE COMPLEX SUBUNIT 2"/>
    <property type="match status" value="1"/>
</dbReference>
<keyword evidence="4 9" id="KW-0812">Transmembrane</keyword>
<keyword evidence="7 9" id="KW-0472">Membrane</keyword>
<gene>
    <name evidence="10" type="ORF">BpHYR1_002213</name>
</gene>
<evidence type="ECO:0000256" key="7">
    <source>
        <dbReference type="ARBA" id="ARBA00023136"/>
    </source>
</evidence>
<dbReference type="InterPro" id="IPR009582">
    <property type="entry name" value="Spc2/SPCS2"/>
</dbReference>
<feature type="transmembrane region" description="Helical" evidence="9">
    <location>
        <begin position="56"/>
        <end position="77"/>
    </location>
</feature>
<dbReference type="GO" id="GO:0008233">
    <property type="term" value="F:peptidase activity"/>
    <property type="evidence" value="ECO:0007669"/>
    <property type="project" value="UniProtKB-UniRule"/>
</dbReference>
<sequence>MSKLSFTSKIPEDLDETKIDKWDWNALKNALDDAGRKFLTNQKDCQETHSLMNGRLIISTIAVLFSLYAIGYDYLYPFPESKLVIIVCVASYFVTVGILTLYTSFIEKGCFAQVVQKLDNKTFYWKFLSKQKPHKENFYVLTIELQHGNKVIKKTVEKSVAKYFDENGVLVVKNYYSDLEKFCSQTFNDKRE</sequence>
<organism evidence="10 11">
    <name type="scientific">Brachionus plicatilis</name>
    <name type="common">Marine rotifer</name>
    <name type="synonym">Brachionus muelleri</name>
    <dbReference type="NCBI Taxonomy" id="10195"/>
    <lineage>
        <taxon>Eukaryota</taxon>
        <taxon>Metazoa</taxon>
        <taxon>Spiralia</taxon>
        <taxon>Gnathifera</taxon>
        <taxon>Rotifera</taxon>
        <taxon>Eurotatoria</taxon>
        <taxon>Monogononta</taxon>
        <taxon>Pseudotrocha</taxon>
        <taxon>Ploima</taxon>
        <taxon>Brachionidae</taxon>
        <taxon>Brachionus</taxon>
    </lineage>
</organism>
<evidence type="ECO:0000256" key="9">
    <source>
        <dbReference type="RuleBase" id="RU368033"/>
    </source>
</evidence>
<keyword evidence="6 9" id="KW-1133">Transmembrane helix</keyword>
<evidence type="ECO:0000256" key="5">
    <source>
        <dbReference type="ARBA" id="ARBA00022824"/>
    </source>
</evidence>
<evidence type="ECO:0000256" key="8">
    <source>
        <dbReference type="ARBA" id="ARBA00045608"/>
    </source>
</evidence>
<dbReference type="OrthoDB" id="29558at2759"/>
<protein>
    <recommendedName>
        <fullName evidence="3 9">Signal peptidase complex subunit 2</fullName>
    </recommendedName>
</protein>
<proteinExistence type="inferred from homology"/>
<evidence type="ECO:0000256" key="1">
    <source>
        <dbReference type="ARBA" id="ARBA00004477"/>
    </source>
</evidence>
<dbReference type="PANTHER" id="PTHR13085">
    <property type="entry name" value="MICROSOMAL SIGNAL PEPTIDASE 25 KDA SUBUNIT"/>
    <property type="match status" value="1"/>
</dbReference>
<dbReference type="GO" id="GO:0045047">
    <property type="term" value="P:protein targeting to ER"/>
    <property type="evidence" value="ECO:0007669"/>
    <property type="project" value="TreeGrafter"/>
</dbReference>
<evidence type="ECO:0000256" key="3">
    <source>
        <dbReference type="ARBA" id="ARBA00017057"/>
    </source>
</evidence>
<evidence type="ECO:0000256" key="4">
    <source>
        <dbReference type="ARBA" id="ARBA00022692"/>
    </source>
</evidence>
<dbReference type="EMBL" id="REGN01001516">
    <property type="protein sequence ID" value="RNA34189.1"/>
    <property type="molecule type" value="Genomic_DNA"/>
</dbReference>
<dbReference type="GO" id="GO:0006465">
    <property type="term" value="P:signal peptide processing"/>
    <property type="evidence" value="ECO:0007669"/>
    <property type="project" value="UniProtKB-UniRule"/>
</dbReference>
<dbReference type="STRING" id="10195.A0A3M7SEN5"/>
<evidence type="ECO:0000256" key="2">
    <source>
        <dbReference type="ARBA" id="ARBA00007324"/>
    </source>
</evidence>
<accession>A0A3M7SEN5</accession>
<evidence type="ECO:0000256" key="6">
    <source>
        <dbReference type="ARBA" id="ARBA00022989"/>
    </source>
</evidence>
<dbReference type="GO" id="GO:0005787">
    <property type="term" value="C:signal peptidase complex"/>
    <property type="evidence" value="ECO:0007669"/>
    <property type="project" value="UniProtKB-UniRule"/>
</dbReference>
<dbReference type="Proteomes" id="UP000276133">
    <property type="component" value="Unassembled WGS sequence"/>
</dbReference>
<comment type="function">
    <text evidence="8 9">Component of the signal peptidase complex (SPC) which catalyzes the cleavage of N-terminal signal sequences from nascent proteins as they are translocated into the lumen of the endoplasmic reticulum. Enhances the enzymatic activity of SPC and facilitates the interactions between different components of the translocation site.</text>
</comment>
<dbReference type="Pfam" id="PF06703">
    <property type="entry name" value="SPC25"/>
    <property type="match status" value="1"/>
</dbReference>
<feature type="transmembrane region" description="Helical" evidence="9">
    <location>
        <begin position="83"/>
        <end position="102"/>
    </location>
</feature>
<comment type="caution">
    <text evidence="10">The sequence shown here is derived from an EMBL/GenBank/DDBJ whole genome shotgun (WGS) entry which is preliminary data.</text>
</comment>
<reference evidence="10 11" key="1">
    <citation type="journal article" date="2018" name="Sci. Rep.">
        <title>Genomic signatures of local adaptation to the degree of environmental predictability in rotifers.</title>
        <authorList>
            <person name="Franch-Gras L."/>
            <person name="Hahn C."/>
            <person name="Garcia-Roger E.M."/>
            <person name="Carmona M.J."/>
            <person name="Serra M."/>
            <person name="Gomez A."/>
        </authorList>
    </citation>
    <scope>NUCLEOTIDE SEQUENCE [LARGE SCALE GENOMIC DNA]</scope>
    <source>
        <strain evidence="10">HYR1</strain>
    </source>
</reference>
<comment type="similarity">
    <text evidence="2 9">Belongs to the SPCS2 family.</text>
</comment>
<comment type="subcellular location">
    <subcellularLocation>
        <location evidence="1 9">Endoplasmic reticulum membrane</location>
        <topology evidence="1 9">Multi-pass membrane protein</topology>
    </subcellularLocation>
</comment>